<feature type="region of interest" description="Disordered" evidence="1">
    <location>
        <begin position="18"/>
        <end position="62"/>
    </location>
</feature>
<protein>
    <submittedName>
        <fullName evidence="2">Uncharacterized protein</fullName>
    </submittedName>
</protein>
<name>A0AAV4AIU3_9GAST</name>
<reference evidence="2 3" key="1">
    <citation type="journal article" date="2021" name="Elife">
        <title>Chloroplast acquisition without the gene transfer in kleptoplastic sea slugs, Plakobranchus ocellatus.</title>
        <authorList>
            <person name="Maeda T."/>
            <person name="Takahashi S."/>
            <person name="Yoshida T."/>
            <person name="Shimamura S."/>
            <person name="Takaki Y."/>
            <person name="Nagai Y."/>
            <person name="Toyoda A."/>
            <person name="Suzuki Y."/>
            <person name="Arimoto A."/>
            <person name="Ishii H."/>
            <person name="Satoh N."/>
            <person name="Nishiyama T."/>
            <person name="Hasebe M."/>
            <person name="Maruyama T."/>
            <person name="Minagawa J."/>
            <person name="Obokata J."/>
            <person name="Shigenobu S."/>
        </authorList>
    </citation>
    <scope>NUCLEOTIDE SEQUENCE [LARGE SCALE GENOMIC DNA]</scope>
</reference>
<keyword evidence="3" id="KW-1185">Reference proteome</keyword>
<gene>
    <name evidence="2" type="ORF">PoB_003760100</name>
</gene>
<dbReference type="EMBL" id="BLXT01004219">
    <property type="protein sequence ID" value="GFO11096.1"/>
    <property type="molecule type" value="Genomic_DNA"/>
</dbReference>
<comment type="caution">
    <text evidence="2">The sequence shown here is derived from an EMBL/GenBank/DDBJ whole genome shotgun (WGS) entry which is preliminary data.</text>
</comment>
<proteinExistence type="predicted"/>
<evidence type="ECO:0000256" key="1">
    <source>
        <dbReference type="SAM" id="MobiDB-lite"/>
    </source>
</evidence>
<dbReference type="Proteomes" id="UP000735302">
    <property type="component" value="Unassembled WGS sequence"/>
</dbReference>
<evidence type="ECO:0000313" key="3">
    <source>
        <dbReference type="Proteomes" id="UP000735302"/>
    </source>
</evidence>
<sequence>MYASYLTTRDQLSSILTEIGPTPANFSGSDTGADAHTPRLTPQAPTPPPLHLPTHAPTTRLVHHPPANLEKILGQWKLLGVQIYVVPPLFPPHSTLKVETMVSRSGVATSIQSEGQRASQWENYNGGLVHTASFLHI</sequence>
<organism evidence="2 3">
    <name type="scientific">Plakobranchus ocellatus</name>
    <dbReference type="NCBI Taxonomy" id="259542"/>
    <lineage>
        <taxon>Eukaryota</taxon>
        <taxon>Metazoa</taxon>
        <taxon>Spiralia</taxon>
        <taxon>Lophotrochozoa</taxon>
        <taxon>Mollusca</taxon>
        <taxon>Gastropoda</taxon>
        <taxon>Heterobranchia</taxon>
        <taxon>Euthyneura</taxon>
        <taxon>Panpulmonata</taxon>
        <taxon>Sacoglossa</taxon>
        <taxon>Placobranchoidea</taxon>
        <taxon>Plakobranchidae</taxon>
        <taxon>Plakobranchus</taxon>
    </lineage>
</organism>
<accession>A0AAV4AIU3</accession>
<evidence type="ECO:0000313" key="2">
    <source>
        <dbReference type="EMBL" id="GFO11096.1"/>
    </source>
</evidence>
<dbReference type="AlphaFoldDB" id="A0AAV4AIU3"/>